<dbReference type="GO" id="GO:0006729">
    <property type="term" value="P:tetrahydrobiopterin biosynthetic process"/>
    <property type="evidence" value="ECO:0007669"/>
    <property type="project" value="TreeGrafter"/>
</dbReference>
<reference evidence="10 11" key="1">
    <citation type="journal article" date="2014" name="Genome Announc.">
        <title>Draft genome sequences of eight enterohepatic helicobacter species isolated from both laboratory and wild rodents.</title>
        <authorList>
            <person name="Sheh A."/>
            <person name="Shen Z."/>
            <person name="Fox J.G."/>
        </authorList>
    </citation>
    <scope>NUCLEOTIDE SEQUENCE [LARGE SCALE GENOMIC DNA]</scope>
    <source>
        <strain evidence="10 11">MIT 09-6949</strain>
    </source>
</reference>
<dbReference type="UniPathway" id="UPA00848">
    <property type="reaction ID" value="UER00151"/>
</dbReference>
<dbReference type="AlphaFoldDB" id="A0A4U8T6F7"/>
<dbReference type="Pfam" id="PF01227">
    <property type="entry name" value="GTP_cyclohydroI"/>
    <property type="match status" value="1"/>
</dbReference>
<comment type="similarity">
    <text evidence="3 8">Belongs to the GTP cyclohydrolase I family.</text>
</comment>
<dbReference type="STRING" id="1677920.LS71_06235"/>
<feature type="domain" description="GTP cyclohydrolase I" evidence="9">
    <location>
        <begin position="32"/>
        <end position="202"/>
    </location>
</feature>
<evidence type="ECO:0000256" key="2">
    <source>
        <dbReference type="ARBA" id="ARBA00005080"/>
    </source>
</evidence>
<keyword evidence="4 8" id="KW-0554">One-carbon metabolism</keyword>
<dbReference type="GO" id="GO:0005737">
    <property type="term" value="C:cytoplasm"/>
    <property type="evidence" value="ECO:0007669"/>
    <property type="project" value="TreeGrafter"/>
</dbReference>
<dbReference type="InterPro" id="IPR043133">
    <property type="entry name" value="GTP-CH-I_C/QueF"/>
</dbReference>
<keyword evidence="7 8" id="KW-0378">Hydrolase</keyword>
<feature type="binding site" evidence="8">
    <location>
        <position position="167"/>
    </location>
    <ligand>
        <name>Zn(2+)</name>
        <dbReference type="ChEBI" id="CHEBI:29105"/>
    </ligand>
</feature>
<evidence type="ECO:0000256" key="1">
    <source>
        <dbReference type="ARBA" id="ARBA00001052"/>
    </source>
</evidence>
<dbReference type="FunFam" id="3.30.1130.10:FF:000001">
    <property type="entry name" value="GTP cyclohydrolase 1"/>
    <property type="match status" value="1"/>
</dbReference>
<evidence type="ECO:0000256" key="8">
    <source>
        <dbReference type="HAMAP-Rule" id="MF_00223"/>
    </source>
</evidence>
<gene>
    <name evidence="8 10" type="primary">folE</name>
    <name evidence="10" type="ORF">LS71_008500</name>
</gene>
<name>A0A4U8T6F7_9HELI</name>
<dbReference type="GO" id="GO:0003934">
    <property type="term" value="F:GTP cyclohydrolase I activity"/>
    <property type="evidence" value="ECO:0007669"/>
    <property type="project" value="UniProtKB-UniRule"/>
</dbReference>
<dbReference type="PANTHER" id="PTHR11109">
    <property type="entry name" value="GTP CYCLOHYDROLASE I"/>
    <property type="match status" value="1"/>
</dbReference>
<dbReference type="NCBIfam" id="TIGR00063">
    <property type="entry name" value="folE"/>
    <property type="match status" value="1"/>
</dbReference>
<evidence type="ECO:0000256" key="7">
    <source>
        <dbReference type="ARBA" id="ARBA00022801"/>
    </source>
</evidence>
<organism evidence="10 11">
    <name type="scientific">Helicobacter jaachi</name>
    <dbReference type="NCBI Taxonomy" id="1677920"/>
    <lineage>
        <taxon>Bacteria</taxon>
        <taxon>Pseudomonadati</taxon>
        <taxon>Campylobacterota</taxon>
        <taxon>Epsilonproteobacteria</taxon>
        <taxon>Campylobacterales</taxon>
        <taxon>Helicobacteraceae</taxon>
        <taxon>Helicobacter</taxon>
    </lineage>
</organism>
<dbReference type="InterPro" id="IPR018234">
    <property type="entry name" value="GTP_CycHdrlase_I_CS"/>
</dbReference>
<evidence type="ECO:0000256" key="6">
    <source>
        <dbReference type="ARBA" id="ARBA00022741"/>
    </source>
</evidence>
<dbReference type="Proteomes" id="UP000029733">
    <property type="component" value="Unassembled WGS sequence"/>
</dbReference>
<dbReference type="PANTHER" id="PTHR11109:SF7">
    <property type="entry name" value="GTP CYCLOHYDROLASE 1"/>
    <property type="match status" value="1"/>
</dbReference>
<dbReference type="Gene3D" id="3.30.1130.10">
    <property type="match status" value="1"/>
</dbReference>
<feature type="binding site" evidence="8">
    <location>
        <position position="99"/>
    </location>
    <ligand>
        <name>Zn(2+)</name>
        <dbReference type="ChEBI" id="CHEBI:29105"/>
    </ligand>
</feature>
<dbReference type="SUPFAM" id="SSF55620">
    <property type="entry name" value="Tetrahydrobiopterin biosynthesis enzymes-like"/>
    <property type="match status" value="1"/>
</dbReference>
<dbReference type="HAMAP" id="MF_00223">
    <property type="entry name" value="FolE"/>
    <property type="match status" value="1"/>
</dbReference>
<comment type="subunit">
    <text evidence="8">Homopolymer.</text>
</comment>
<keyword evidence="8" id="KW-0862">Zinc</keyword>
<comment type="pathway">
    <text evidence="2 8">Cofactor biosynthesis; 7,8-dihydroneopterin triphosphate biosynthesis; 7,8-dihydroneopterin triphosphate from GTP: step 1/1.</text>
</comment>
<comment type="catalytic activity">
    <reaction evidence="1 8">
        <text>GTP + H2O = 7,8-dihydroneopterin 3'-triphosphate + formate + H(+)</text>
        <dbReference type="Rhea" id="RHEA:17473"/>
        <dbReference type="ChEBI" id="CHEBI:15377"/>
        <dbReference type="ChEBI" id="CHEBI:15378"/>
        <dbReference type="ChEBI" id="CHEBI:15740"/>
        <dbReference type="ChEBI" id="CHEBI:37565"/>
        <dbReference type="ChEBI" id="CHEBI:58462"/>
        <dbReference type="EC" id="3.5.4.16"/>
    </reaction>
</comment>
<evidence type="ECO:0000256" key="5">
    <source>
        <dbReference type="ARBA" id="ARBA00022723"/>
    </source>
</evidence>
<dbReference type="NCBIfam" id="NF006825">
    <property type="entry name" value="PRK09347.1-2"/>
    <property type="match status" value="1"/>
</dbReference>
<sequence length="204" mass="22760">MSAQHHSNNHIDSIHADSVSTLIESSTEFFNILCQNIGENPTREGLLRTPERMAQSLCDMLNGYTISPKAALGSIFKDNVCDEMIILKKLPFYSICEHHLLPFFGTLSIAYIPNKSFVGISGLARLAEIFAHRLQIQEQLTAQIADSIMCELDPKGAIVVCEARHLCLEMRGNHKQSPIITSALRGNFKADSKTRAEFMQLIKD</sequence>
<evidence type="ECO:0000313" key="11">
    <source>
        <dbReference type="Proteomes" id="UP000029733"/>
    </source>
</evidence>
<dbReference type="RefSeq" id="WP_081946275.1">
    <property type="nucleotide sequence ID" value="NZ_JRPR02000010.1"/>
</dbReference>
<protein>
    <recommendedName>
        <fullName evidence="8">GTP cyclohydrolase 1</fullName>
        <ecNumber evidence="8">3.5.4.16</ecNumber>
    </recommendedName>
    <alternativeName>
        <fullName evidence="8">GTP cyclohydrolase I</fullName>
        <shortName evidence="8">GTP-CH-I</shortName>
    </alternativeName>
</protein>
<dbReference type="NCBIfam" id="NF006826">
    <property type="entry name" value="PRK09347.1-3"/>
    <property type="match status" value="1"/>
</dbReference>
<dbReference type="GO" id="GO:0008270">
    <property type="term" value="F:zinc ion binding"/>
    <property type="evidence" value="ECO:0007669"/>
    <property type="project" value="UniProtKB-UniRule"/>
</dbReference>
<accession>A0A4U8T6F7</accession>
<evidence type="ECO:0000256" key="3">
    <source>
        <dbReference type="ARBA" id="ARBA00008085"/>
    </source>
</evidence>
<keyword evidence="11" id="KW-1185">Reference proteome</keyword>
<dbReference type="PROSITE" id="PS00859">
    <property type="entry name" value="GTP_CYCLOHYDROL_1_1"/>
    <property type="match status" value="1"/>
</dbReference>
<dbReference type="GO" id="GO:0005525">
    <property type="term" value="F:GTP binding"/>
    <property type="evidence" value="ECO:0007669"/>
    <property type="project" value="UniProtKB-KW"/>
</dbReference>
<keyword evidence="8" id="KW-0342">GTP-binding</keyword>
<dbReference type="GO" id="GO:0006730">
    <property type="term" value="P:one-carbon metabolic process"/>
    <property type="evidence" value="ECO:0007669"/>
    <property type="project" value="UniProtKB-UniRule"/>
</dbReference>
<keyword evidence="6 8" id="KW-0547">Nucleotide-binding</keyword>
<dbReference type="InterPro" id="IPR020602">
    <property type="entry name" value="GTP_CycHdrlase_I_dom"/>
</dbReference>
<proteinExistence type="inferred from homology"/>
<dbReference type="OrthoDB" id="9801207at2"/>
<evidence type="ECO:0000313" key="10">
    <source>
        <dbReference type="EMBL" id="TLD95189.1"/>
    </source>
</evidence>
<feature type="binding site" evidence="8">
    <location>
        <position position="96"/>
    </location>
    <ligand>
        <name>Zn(2+)</name>
        <dbReference type="ChEBI" id="CHEBI:29105"/>
    </ligand>
</feature>
<dbReference type="GO" id="GO:0046654">
    <property type="term" value="P:tetrahydrofolate biosynthetic process"/>
    <property type="evidence" value="ECO:0007669"/>
    <property type="project" value="UniProtKB-UniRule"/>
</dbReference>
<dbReference type="EMBL" id="JRPR02000010">
    <property type="protein sequence ID" value="TLD95189.1"/>
    <property type="molecule type" value="Genomic_DNA"/>
</dbReference>
<comment type="caution">
    <text evidence="10">The sequence shown here is derived from an EMBL/GenBank/DDBJ whole genome shotgun (WGS) entry which is preliminary data.</text>
</comment>
<evidence type="ECO:0000259" key="9">
    <source>
        <dbReference type="Pfam" id="PF01227"/>
    </source>
</evidence>
<dbReference type="EC" id="3.5.4.16" evidence="8"/>
<dbReference type="InterPro" id="IPR043134">
    <property type="entry name" value="GTP-CH-I_N"/>
</dbReference>
<keyword evidence="5 8" id="KW-0479">Metal-binding</keyword>
<evidence type="ECO:0000256" key="4">
    <source>
        <dbReference type="ARBA" id="ARBA00022563"/>
    </source>
</evidence>
<dbReference type="InterPro" id="IPR001474">
    <property type="entry name" value="GTP_CycHdrlase_I"/>
</dbReference>
<dbReference type="Gene3D" id="1.10.286.10">
    <property type="match status" value="1"/>
</dbReference>